<accession>A0A0A9ACX1</accession>
<sequence length="26" mass="3010">MNSMTTGHKQLFNSYSATKRLTYCIL</sequence>
<evidence type="ECO:0000313" key="1">
    <source>
        <dbReference type="EMBL" id="JAD49489.1"/>
    </source>
</evidence>
<protein>
    <submittedName>
        <fullName evidence="1">Uncharacterized protein</fullName>
    </submittedName>
</protein>
<dbReference type="AlphaFoldDB" id="A0A0A9ACX1"/>
<organism evidence="1">
    <name type="scientific">Arundo donax</name>
    <name type="common">Giant reed</name>
    <name type="synonym">Donax arundinaceus</name>
    <dbReference type="NCBI Taxonomy" id="35708"/>
    <lineage>
        <taxon>Eukaryota</taxon>
        <taxon>Viridiplantae</taxon>
        <taxon>Streptophyta</taxon>
        <taxon>Embryophyta</taxon>
        <taxon>Tracheophyta</taxon>
        <taxon>Spermatophyta</taxon>
        <taxon>Magnoliopsida</taxon>
        <taxon>Liliopsida</taxon>
        <taxon>Poales</taxon>
        <taxon>Poaceae</taxon>
        <taxon>PACMAD clade</taxon>
        <taxon>Arundinoideae</taxon>
        <taxon>Arundineae</taxon>
        <taxon>Arundo</taxon>
    </lineage>
</organism>
<dbReference type="EMBL" id="GBRH01248406">
    <property type="protein sequence ID" value="JAD49489.1"/>
    <property type="molecule type" value="Transcribed_RNA"/>
</dbReference>
<reference evidence="1" key="2">
    <citation type="journal article" date="2015" name="Data Brief">
        <title>Shoot transcriptome of the giant reed, Arundo donax.</title>
        <authorList>
            <person name="Barrero R.A."/>
            <person name="Guerrero F.D."/>
            <person name="Moolhuijzen P."/>
            <person name="Goolsby J.A."/>
            <person name="Tidwell J."/>
            <person name="Bellgard S.E."/>
            <person name="Bellgard M.I."/>
        </authorList>
    </citation>
    <scope>NUCLEOTIDE SEQUENCE</scope>
    <source>
        <tissue evidence="1">Shoot tissue taken approximately 20 cm above the soil surface</tissue>
    </source>
</reference>
<reference evidence="1" key="1">
    <citation type="submission" date="2014-09" db="EMBL/GenBank/DDBJ databases">
        <authorList>
            <person name="Magalhaes I.L.F."/>
            <person name="Oliveira U."/>
            <person name="Santos F.R."/>
            <person name="Vidigal T.H.D.A."/>
            <person name="Brescovit A.D."/>
            <person name="Santos A.J."/>
        </authorList>
    </citation>
    <scope>NUCLEOTIDE SEQUENCE</scope>
    <source>
        <tissue evidence="1">Shoot tissue taken approximately 20 cm above the soil surface</tissue>
    </source>
</reference>
<name>A0A0A9ACX1_ARUDO</name>
<proteinExistence type="predicted"/>